<gene>
    <name evidence="1" type="ORF">KNV97_01065</name>
</gene>
<dbReference type="AlphaFoldDB" id="A0A975U723"/>
<evidence type="ECO:0000313" key="2">
    <source>
        <dbReference type="Proteomes" id="UP000694232"/>
    </source>
</evidence>
<name>A0A975U723_9VIBR</name>
<dbReference type="Proteomes" id="UP000694232">
    <property type="component" value="Chromosome 2"/>
</dbReference>
<accession>A0A975U723</accession>
<evidence type="ECO:0000313" key="1">
    <source>
        <dbReference type="EMBL" id="QXO16145.1"/>
    </source>
</evidence>
<sequence>MADIMMVTANFVLRVKPKKVTVNPDCRNDTPDASHFLASESSLLKQIPVTHCHHGGAFYYLSFGIVSMWNNISEAIR</sequence>
<dbReference type="KEGG" id="vos:KNV97_01065"/>
<proteinExistence type="predicted"/>
<dbReference type="RefSeq" id="WP_168797022.1">
    <property type="nucleotide sequence ID" value="NZ_CP076642.1"/>
</dbReference>
<dbReference type="EMBL" id="CP076642">
    <property type="protein sequence ID" value="QXO16145.1"/>
    <property type="molecule type" value="Genomic_DNA"/>
</dbReference>
<protein>
    <submittedName>
        <fullName evidence="1">Uncharacterized protein</fullName>
    </submittedName>
</protein>
<reference evidence="1" key="1">
    <citation type="submission" date="2021-06" db="EMBL/GenBank/DDBJ databases">
        <title>Vibrio nov. sp., novel gut bacterium isolated from Yellow Sea oyster.</title>
        <authorList>
            <person name="Muhammad N."/>
            <person name="Nguyen T.H."/>
            <person name="Lee Y.-J."/>
            <person name="Ko J."/>
            <person name="Kim S.-G."/>
        </authorList>
    </citation>
    <scope>NUCLEOTIDE SEQUENCE</scope>
    <source>
        <strain evidence="1">OG9-811</strain>
    </source>
</reference>
<organism evidence="1 2">
    <name type="scientific">Vibrio ostreae</name>
    <dbReference type="NCBI Taxonomy" id="2841925"/>
    <lineage>
        <taxon>Bacteria</taxon>
        <taxon>Pseudomonadati</taxon>
        <taxon>Pseudomonadota</taxon>
        <taxon>Gammaproteobacteria</taxon>
        <taxon>Vibrionales</taxon>
        <taxon>Vibrionaceae</taxon>
        <taxon>Vibrio</taxon>
    </lineage>
</organism>
<keyword evidence="2" id="KW-1185">Reference proteome</keyword>